<comment type="caution">
    <text evidence="11">The sequence shown here is derived from an EMBL/GenBank/DDBJ whole genome shotgun (WGS) entry which is preliminary data.</text>
</comment>
<dbReference type="InterPro" id="IPR052224">
    <property type="entry name" value="THAP_domain_protein"/>
</dbReference>
<protein>
    <recommendedName>
        <fullName evidence="8">THAP domain-containing protein 5</fullName>
    </recommendedName>
</protein>
<keyword evidence="12" id="KW-1185">Reference proteome</keyword>
<dbReference type="SUPFAM" id="SSF57716">
    <property type="entry name" value="Glucocorticoid receptor-like (DNA-binding domain)"/>
    <property type="match status" value="1"/>
</dbReference>
<comment type="subcellular location">
    <subcellularLocation>
        <location evidence="1">Nucleus</location>
    </subcellularLocation>
</comment>
<dbReference type="GO" id="GO:0005634">
    <property type="term" value="C:nucleus"/>
    <property type="evidence" value="ECO:0007669"/>
    <property type="project" value="UniProtKB-SubCell"/>
</dbReference>
<dbReference type="SMART" id="SM00980">
    <property type="entry name" value="THAP"/>
    <property type="match status" value="1"/>
</dbReference>
<dbReference type="PANTHER" id="PTHR46927:SF1">
    <property type="entry name" value="THAP DOMAIN-CONTAINING PROTEIN 5"/>
    <property type="match status" value="1"/>
</dbReference>
<evidence type="ECO:0000256" key="2">
    <source>
        <dbReference type="ARBA" id="ARBA00022723"/>
    </source>
</evidence>
<dbReference type="PROSITE" id="PS50950">
    <property type="entry name" value="ZF_THAP"/>
    <property type="match status" value="1"/>
</dbReference>
<dbReference type="InterPro" id="IPR006612">
    <property type="entry name" value="THAP_Znf"/>
</dbReference>
<feature type="non-terminal residue" evidence="11">
    <location>
        <position position="1"/>
    </location>
</feature>
<dbReference type="PANTHER" id="PTHR46927">
    <property type="entry name" value="AGAP005574-PA"/>
    <property type="match status" value="1"/>
</dbReference>
<evidence type="ECO:0000256" key="6">
    <source>
        <dbReference type="ARBA" id="ARBA00023125"/>
    </source>
</evidence>
<keyword evidence="4" id="KW-0862">Zinc</keyword>
<proteinExistence type="predicted"/>
<keyword evidence="6 9" id="KW-0238">DNA-binding</keyword>
<keyword evidence="7" id="KW-0539">Nucleus</keyword>
<keyword evidence="3 9" id="KW-0863">Zinc-finger</keyword>
<gene>
    <name evidence="11" type="primary">Thap5</name>
    <name evidence="11" type="ORF">GEOCAL_R07966</name>
</gene>
<dbReference type="SMART" id="SM00692">
    <property type="entry name" value="DM3"/>
    <property type="match status" value="1"/>
</dbReference>
<keyword evidence="2" id="KW-0479">Metal-binding</keyword>
<dbReference type="AlphaFoldDB" id="A0A7K4J8W5"/>
<name>A0A7K4J8W5_GEOCA</name>
<dbReference type="Proteomes" id="UP000531151">
    <property type="component" value="Unassembled WGS sequence"/>
</dbReference>
<reference evidence="11 12" key="1">
    <citation type="submission" date="2019-09" db="EMBL/GenBank/DDBJ databases">
        <title>Bird 10,000 Genomes (B10K) Project - Family phase.</title>
        <authorList>
            <person name="Zhang G."/>
        </authorList>
    </citation>
    <scope>NUCLEOTIDE SEQUENCE [LARGE SCALE GENOMIC DNA]</scope>
    <source>
        <strain evidence="11">B10K-CU-031-07</strain>
        <tissue evidence="11">Muscle</tissue>
    </source>
</reference>
<sequence length="383" mass="43006">FPLHDKERLEKWLRNMKRDSWTPSKHQLLCSDHFTPDSLDVRWGIRYLKHTAIPTIFSSPDDEEKDSSQNTPQEIKRKNLEETNKNIESEKASVPLCAPKKSAVIAENVVEKAEVFCSTALSKTSQNQNLQLQNGEDTQADSVSLCDSSKQHVHQLNPVLMPAAVQSMEATTVHTSVEDPEGCTATVLQFADPDYLNSSLKLKNTLGSITDYAIENPDSHVVGCSVEVQPTSDNAVLLSTVTQTIEEFSGSEESVIAIIVPADSPEEPEIANSSFLPIKQEFLDTEETETDKSVYMNAYSGNEVLQTEHSYCKQDIDRDHLWQKISKLHSKITLLEMEERKTLGRLRSLEAVIGQLKQENLLSEEKLKIVENCFTTLEVTMIQ</sequence>
<dbReference type="Pfam" id="PF05485">
    <property type="entry name" value="THAP"/>
    <property type="match status" value="1"/>
</dbReference>
<dbReference type="EMBL" id="VWPV01017084">
    <property type="protein sequence ID" value="NWH61762.1"/>
    <property type="molecule type" value="Genomic_DNA"/>
</dbReference>
<feature type="domain" description="THAP-type" evidence="10">
    <location>
        <begin position="1"/>
        <end position="57"/>
    </location>
</feature>
<evidence type="ECO:0000256" key="7">
    <source>
        <dbReference type="ARBA" id="ARBA00023242"/>
    </source>
</evidence>
<evidence type="ECO:0000256" key="9">
    <source>
        <dbReference type="PROSITE-ProRule" id="PRU00309"/>
    </source>
</evidence>
<evidence type="ECO:0000256" key="3">
    <source>
        <dbReference type="ARBA" id="ARBA00022771"/>
    </source>
</evidence>
<dbReference type="GO" id="GO:0003677">
    <property type="term" value="F:DNA binding"/>
    <property type="evidence" value="ECO:0007669"/>
    <property type="project" value="UniProtKB-UniRule"/>
</dbReference>
<feature type="non-terminal residue" evidence="11">
    <location>
        <position position="383"/>
    </location>
</feature>
<dbReference type="OrthoDB" id="5982876at2759"/>
<dbReference type="GO" id="GO:0008270">
    <property type="term" value="F:zinc ion binding"/>
    <property type="evidence" value="ECO:0007669"/>
    <property type="project" value="UniProtKB-KW"/>
</dbReference>
<keyword evidence="5" id="KW-0175">Coiled coil</keyword>
<accession>A0A7K4J8W5</accession>
<evidence type="ECO:0000256" key="1">
    <source>
        <dbReference type="ARBA" id="ARBA00004123"/>
    </source>
</evidence>
<organism evidence="11 12">
    <name type="scientific">Geococcyx californianus</name>
    <name type="common">Greater roadrunner</name>
    <name type="synonym">Saurothera californiana</name>
    <dbReference type="NCBI Taxonomy" id="8947"/>
    <lineage>
        <taxon>Eukaryota</taxon>
        <taxon>Metazoa</taxon>
        <taxon>Chordata</taxon>
        <taxon>Craniata</taxon>
        <taxon>Vertebrata</taxon>
        <taxon>Euteleostomi</taxon>
        <taxon>Archelosauria</taxon>
        <taxon>Archosauria</taxon>
        <taxon>Dinosauria</taxon>
        <taxon>Saurischia</taxon>
        <taxon>Theropoda</taxon>
        <taxon>Coelurosauria</taxon>
        <taxon>Aves</taxon>
        <taxon>Neognathae</taxon>
        <taxon>Neoaves</taxon>
        <taxon>Otidimorphae</taxon>
        <taxon>Cuculiformes</taxon>
        <taxon>Neomorphidae</taxon>
        <taxon>Geococcyx</taxon>
    </lineage>
</organism>
<evidence type="ECO:0000259" key="10">
    <source>
        <dbReference type="PROSITE" id="PS50950"/>
    </source>
</evidence>
<evidence type="ECO:0000256" key="5">
    <source>
        <dbReference type="ARBA" id="ARBA00023054"/>
    </source>
</evidence>
<evidence type="ECO:0000256" key="8">
    <source>
        <dbReference type="ARBA" id="ARBA00039526"/>
    </source>
</evidence>
<evidence type="ECO:0000256" key="4">
    <source>
        <dbReference type="ARBA" id="ARBA00022833"/>
    </source>
</evidence>
<evidence type="ECO:0000313" key="11">
    <source>
        <dbReference type="EMBL" id="NWH61762.1"/>
    </source>
</evidence>
<evidence type="ECO:0000313" key="12">
    <source>
        <dbReference type="Proteomes" id="UP000531151"/>
    </source>
</evidence>